<keyword evidence="4 10" id="KW-0813">Transport</keyword>
<dbReference type="PANTHER" id="PTHR13822">
    <property type="entry name" value="ATP SYNTHASE DELTA/EPSILON CHAIN"/>
    <property type="match status" value="1"/>
</dbReference>
<reference evidence="13 14" key="1">
    <citation type="submission" date="2020-04" db="EMBL/GenBank/DDBJ databases">
        <title>Enterovirga sp. isolate from soil.</title>
        <authorList>
            <person name="Chea S."/>
            <person name="Kim D.-U."/>
        </authorList>
    </citation>
    <scope>NUCLEOTIDE SEQUENCE [LARGE SCALE GENOMIC DNA]</scope>
    <source>
        <strain evidence="13 14">DB1703</strain>
    </source>
</reference>
<dbReference type="PANTHER" id="PTHR13822:SF10">
    <property type="entry name" value="ATP SYNTHASE EPSILON CHAIN, CHLOROPLASTIC"/>
    <property type="match status" value="1"/>
</dbReference>
<dbReference type="NCBIfam" id="NF011323">
    <property type="entry name" value="PRK14736.1"/>
    <property type="match status" value="1"/>
</dbReference>
<sequence>MATMHFELVSPERILFSGEVDAVLLPATEGDMTVMPGHAPAITTLKAGFVVATDSKNHGERVLVRGGFAEINAAGVIVLAERATPVEELTPERIDREITELQTRRDGTDDDFARRAYDETIGQLEEARETLKL</sequence>
<comment type="caution">
    <text evidence="13">The sequence shown here is derived from an EMBL/GenBank/DDBJ whole genome shotgun (WGS) entry which is preliminary data.</text>
</comment>
<dbReference type="InterPro" id="IPR001469">
    <property type="entry name" value="ATP_synth_F1_dsu/esu"/>
</dbReference>
<protein>
    <recommendedName>
        <fullName evidence="10">ATP synthase epsilon chain</fullName>
    </recommendedName>
    <alternativeName>
        <fullName evidence="10">ATP synthase F1 sector epsilon subunit</fullName>
    </alternativeName>
    <alternativeName>
        <fullName evidence="10">F-ATPase epsilon subunit</fullName>
    </alternativeName>
</protein>
<comment type="subcellular location">
    <subcellularLocation>
        <location evidence="10">Cell membrane</location>
        <topology evidence="10">Peripheral membrane protein</topology>
    </subcellularLocation>
    <subcellularLocation>
        <location evidence="2">Endomembrane system</location>
        <topology evidence="2">Peripheral membrane protein</topology>
    </subcellularLocation>
</comment>
<evidence type="ECO:0000259" key="12">
    <source>
        <dbReference type="Pfam" id="PF02823"/>
    </source>
</evidence>
<evidence type="ECO:0000256" key="9">
    <source>
        <dbReference type="ARBA" id="ARBA00023310"/>
    </source>
</evidence>
<dbReference type="Proteomes" id="UP000564885">
    <property type="component" value="Unassembled WGS sequence"/>
</dbReference>
<dbReference type="GO" id="GO:0012505">
    <property type="term" value="C:endomembrane system"/>
    <property type="evidence" value="ECO:0007669"/>
    <property type="project" value="UniProtKB-SubCell"/>
</dbReference>
<keyword evidence="10" id="KW-1003">Cell membrane</keyword>
<feature type="domain" description="ATP synthase F1 complex delta/epsilon subunit N-terminal" evidence="12">
    <location>
        <begin position="4"/>
        <end position="83"/>
    </location>
</feature>
<evidence type="ECO:0000256" key="7">
    <source>
        <dbReference type="ARBA" id="ARBA00023136"/>
    </source>
</evidence>
<dbReference type="SUPFAM" id="SSF51344">
    <property type="entry name" value="Epsilon subunit of F1F0-ATP synthase N-terminal domain"/>
    <property type="match status" value="1"/>
</dbReference>
<dbReference type="Gene3D" id="2.60.15.10">
    <property type="entry name" value="F0F1 ATP synthase delta/epsilon subunit, N-terminal"/>
    <property type="match status" value="1"/>
</dbReference>
<dbReference type="NCBIfam" id="NF001851">
    <property type="entry name" value="PRK00571.2-4"/>
    <property type="match status" value="1"/>
</dbReference>
<comment type="similarity">
    <text evidence="3 10 11">Belongs to the ATPase epsilon chain family.</text>
</comment>
<dbReference type="Pfam" id="PF02823">
    <property type="entry name" value="ATP-synt_DE_N"/>
    <property type="match status" value="1"/>
</dbReference>
<evidence type="ECO:0000256" key="3">
    <source>
        <dbReference type="ARBA" id="ARBA00005712"/>
    </source>
</evidence>
<evidence type="ECO:0000313" key="13">
    <source>
        <dbReference type="EMBL" id="NNM74618.1"/>
    </source>
</evidence>
<dbReference type="RefSeq" id="WP_171220082.1">
    <property type="nucleotide sequence ID" value="NZ_JABEPP010000006.1"/>
</dbReference>
<keyword evidence="6 10" id="KW-0406">Ion transport</keyword>
<dbReference type="GO" id="GO:0046933">
    <property type="term" value="F:proton-transporting ATP synthase activity, rotational mechanism"/>
    <property type="evidence" value="ECO:0007669"/>
    <property type="project" value="UniProtKB-UniRule"/>
</dbReference>
<dbReference type="AlphaFoldDB" id="A0A849IB39"/>
<keyword evidence="8 10" id="KW-0139">CF(1)</keyword>
<evidence type="ECO:0000256" key="10">
    <source>
        <dbReference type="HAMAP-Rule" id="MF_00530"/>
    </source>
</evidence>
<proteinExistence type="inferred from homology"/>
<dbReference type="GO" id="GO:0005524">
    <property type="term" value="F:ATP binding"/>
    <property type="evidence" value="ECO:0007669"/>
    <property type="project" value="UniProtKB-UniRule"/>
</dbReference>
<dbReference type="GO" id="GO:0045259">
    <property type="term" value="C:proton-transporting ATP synthase complex"/>
    <property type="evidence" value="ECO:0007669"/>
    <property type="project" value="UniProtKB-KW"/>
</dbReference>
<organism evidence="13 14">
    <name type="scientific">Enterovirga aerilata</name>
    <dbReference type="NCBI Taxonomy" id="2730920"/>
    <lineage>
        <taxon>Bacteria</taxon>
        <taxon>Pseudomonadati</taxon>
        <taxon>Pseudomonadota</taxon>
        <taxon>Alphaproteobacteria</taxon>
        <taxon>Hyphomicrobiales</taxon>
        <taxon>Methylobacteriaceae</taxon>
        <taxon>Enterovirga</taxon>
    </lineage>
</organism>
<keyword evidence="14" id="KW-1185">Reference proteome</keyword>
<evidence type="ECO:0000256" key="5">
    <source>
        <dbReference type="ARBA" id="ARBA00022781"/>
    </source>
</evidence>
<accession>A0A849IB39</accession>
<dbReference type="GO" id="GO:0005886">
    <property type="term" value="C:plasma membrane"/>
    <property type="evidence" value="ECO:0007669"/>
    <property type="project" value="UniProtKB-SubCell"/>
</dbReference>
<gene>
    <name evidence="10" type="primary">atpC</name>
    <name evidence="13" type="ORF">HJG44_19850</name>
</gene>
<dbReference type="InterPro" id="IPR036771">
    <property type="entry name" value="ATPsynth_dsu/esu_N"/>
</dbReference>
<name>A0A849IB39_9HYPH</name>
<evidence type="ECO:0000256" key="6">
    <source>
        <dbReference type="ARBA" id="ARBA00023065"/>
    </source>
</evidence>
<keyword evidence="9 10" id="KW-0066">ATP synthesis</keyword>
<evidence type="ECO:0000256" key="1">
    <source>
        <dbReference type="ARBA" id="ARBA00003543"/>
    </source>
</evidence>
<dbReference type="NCBIfam" id="TIGR01216">
    <property type="entry name" value="ATP_synt_epsi"/>
    <property type="match status" value="1"/>
</dbReference>
<dbReference type="InterPro" id="IPR020546">
    <property type="entry name" value="ATP_synth_F1_dsu/esu_N"/>
</dbReference>
<keyword evidence="5 10" id="KW-0375">Hydrogen ion transport</keyword>
<dbReference type="CDD" id="cd12152">
    <property type="entry name" value="F1-ATPase_delta"/>
    <property type="match status" value="1"/>
</dbReference>
<comment type="subunit">
    <text evidence="10 11">F-type ATPases have 2 components, CF(1) - the catalytic core - and CF(0) - the membrane proton channel. CF(1) has five subunits: alpha(3), beta(3), gamma(1), delta(1), epsilon(1). CF(0) has three main subunits: a, b and c.</text>
</comment>
<dbReference type="EMBL" id="JABEPP010000006">
    <property type="protein sequence ID" value="NNM74618.1"/>
    <property type="molecule type" value="Genomic_DNA"/>
</dbReference>
<dbReference type="HAMAP" id="MF_00530">
    <property type="entry name" value="ATP_synth_epsil_bac"/>
    <property type="match status" value="1"/>
</dbReference>
<evidence type="ECO:0000313" key="14">
    <source>
        <dbReference type="Proteomes" id="UP000564885"/>
    </source>
</evidence>
<evidence type="ECO:0000256" key="4">
    <source>
        <dbReference type="ARBA" id="ARBA00022448"/>
    </source>
</evidence>
<evidence type="ECO:0000256" key="8">
    <source>
        <dbReference type="ARBA" id="ARBA00023196"/>
    </source>
</evidence>
<evidence type="ECO:0000256" key="2">
    <source>
        <dbReference type="ARBA" id="ARBA00004184"/>
    </source>
</evidence>
<keyword evidence="7 10" id="KW-0472">Membrane</keyword>
<evidence type="ECO:0000256" key="11">
    <source>
        <dbReference type="RuleBase" id="RU003656"/>
    </source>
</evidence>
<comment type="function">
    <text evidence="1 10">Produces ATP from ADP in the presence of a proton gradient across the membrane.</text>
</comment>